<feature type="compositionally biased region" description="Polar residues" evidence="1">
    <location>
        <begin position="84"/>
        <end position="102"/>
    </location>
</feature>
<gene>
    <name evidence="2" type="ORF">EXIGLDRAFT_691271</name>
</gene>
<dbReference type="Proteomes" id="UP000077266">
    <property type="component" value="Unassembled WGS sequence"/>
</dbReference>
<evidence type="ECO:0000313" key="2">
    <source>
        <dbReference type="EMBL" id="KZV78427.1"/>
    </source>
</evidence>
<dbReference type="EMBL" id="KV426903">
    <property type="protein sequence ID" value="KZV78427.1"/>
    <property type="molecule type" value="Genomic_DNA"/>
</dbReference>
<organism evidence="2 3">
    <name type="scientific">Exidia glandulosa HHB12029</name>
    <dbReference type="NCBI Taxonomy" id="1314781"/>
    <lineage>
        <taxon>Eukaryota</taxon>
        <taxon>Fungi</taxon>
        <taxon>Dikarya</taxon>
        <taxon>Basidiomycota</taxon>
        <taxon>Agaricomycotina</taxon>
        <taxon>Agaricomycetes</taxon>
        <taxon>Auriculariales</taxon>
        <taxon>Exidiaceae</taxon>
        <taxon>Exidia</taxon>
    </lineage>
</organism>
<feature type="region of interest" description="Disordered" evidence="1">
    <location>
        <begin position="72"/>
        <end position="102"/>
    </location>
</feature>
<keyword evidence="3" id="KW-1185">Reference proteome</keyword>
<evidence type="ECO:0000313" key="3">
    <source>
        <dbReference type="Proteomes" id="UP000077266"/>
    </source>
</evidence>
<dbReference type="InParanoid" id="A0A166MUW8"/>
<feature type="compositionally biased region" description="Acidic residues" evidence="1">
    <location>
        <begin position="72"/>
        <end position="82"/>
    </location>
</feature>
<evidence type="ECO:0000256" key="1">
    <source>
        <dbReference type="SAM" id="MobiDB-lite"/>
    </source>
</evidence>
<reference evidence="2 3" key="1">
    <citation type="journal article" date="2016" name="Mol. Biol. Evol.">
        <title>Comparative Genomics of Early-Diverging Mushroom-Forming Fungi Provides Insights into the Origins of Lignocellulose Decay Capabilities.</title>
        <authorList>
            <person name="Nagy L.G."/>
            <person name="Riley R."/>
            <person name="Tritt A."/>
            <person name="Adam C."/>
            <person name="Daum C."/>
            <person name="Floudas D."/>
            <person name="Sun H."/>
            <person name="Yadav J.S."/>
            <person name="Pangilinan J."/>
            <person name="Larsson K.H."/>
            <person name="Matsuura K."/>
            <person name="Barry K."/>
            <person name="Labutti K."/>
            <person name="Kuo R."/>
            <person name="Ohm R.A."/>
            <person name="Bhattacharya S.S."/>
            <person name="Shirouzu T."/>
            <person name="Yoshinaga Y."/>
            <person name="Martin F.M."/>
            <person name="Grigoriev I.V."/>
            <person name="Hibbett D.S."/>
        </authorList>
    </citation>
    <scope>NUCLEOTIDE SEQUENCE [LARGE SCALE GENOMIC DNA]</scope>
    <source>
        <strain evidence="2 3">HHB12029</strain>
    </source>
</reference>
<name>A0A166MUW8_EXIGL</name>
<sequence>MPPTQLPKPAVLLFGRRLPAPRVPPASKDPVASCASFKVTVAPRALVKTPTHKTAARVLFAADLDIKYEQDRDEGDNIDDNETAPMQISPTQGHTRISSQSGDPLWSRDAFYILPDVARNALCQLARRTRMNYEEVASPARKKVATAFDHIVPGYEGDERLSMVPDCMHEIVEGSFKVYLPLHLFNLDVLRQEEDARVGLRPGESVTTCLPPPKIPKSELSFQLWMQWMKRMLACLEVLCVLAFVIKIFSSHFDHIMLADDFVTAWQVWLLYDMCCRQLFKGERPHDIA</sequence>
<proteinExistence type="predicted"/>
<dbReference type="AlphaFoldDB" id="A0A166MUW8"/>
<protein>
    <submittedName>
        <fullName evidence="2">Uncharacterized protein</fullName>
    </submittedName>
</protein>
<accession>A0A166MUW8</accession>